<name>A0A0C9Y361_9AGAR</name>
<evidence type="ECO:0000313" key="2">
    <source>
        <dbReference type="Proteomes" id="UP000054477"/>
    </source>
</evidence>
<accession>A0A0C9Y361</accession>
<reference evidence="2" key="2">
    <citation type="submission" date="2015-01" db="EMBL/GenBank/DDBJ databases">
        <title>Evolutionary Origins and Diversification of the Mycorrhizal Mutualists.</title>
        <authorList>
            <consortium name="DOE Joint Genome Institute"/>
            <consortium name="Mycorrhizal Genomics Consortium"/>
            <person name="Kohler A."/>
            <person name="Kuo A."/>
            <person name="Nagy L.G."/>
            <person name="Floudas D."/>
            <person name="Copeland A."/>
            <person name="Barry K.W."/>
            <person name="Cichocki N."/>
            <person name="Veneault-Fourrey C."/>
            <person name="LaButti K."/>
            <person name="Lindquist E.A."/>
            <person name="Lipzen A."/>
            <person name="Lundell T."/>
            <person name="Morin E."/>
            <person name="Murat C."/>
            <person name="Riley R."/>
            <person name="Ohm R."/>
            <person name="Sun H."/>
            <person name="Tunlid A."/>
            <person name="Henrissat B."/>
            <person name="Grigoriev I.V."/>
            <person name="Hibbett D.S."/>
            <person name="Martin F."/>
        </authorList>
    </citation>
    <scope>NUCLEOTIDE SEQUENCE [LARGE SCALE GENOMIC DNA]</scope>
    <source>
        <strain evidence="2">LaAM-08-1</strain>
    </source>
</reference>
<dbReference type="EMBL" id="KN838569">
    <property type="protein sequence ID" value="KIK04492.1"/>
    <property type="molecule type" value="Genomic_DNA"/>
</dbReference>
<dbReference type="AlphaFoldDB" id="A0A0C9Y361"/>
<organism evidence="1 2">
    <name type="scientific">Laccaria amethystina LaAM-08-1</name>
    <dbReference type="NCBI Taxonomy" id="1095629"/>
    <lineage>
        <taxon>Eukaryota</taxon>
        <taxon>Fungi</taxon>
        <taxon>Dikarya</taxon>
        <taxon>Basidiomycota</taxon>
        <taxon>Agaricomycotina</taxon>
        <taxon>Agaricomycetes</taxon>
        <taxon>Agaricomycetidae</taxon>
        <taxon>Agaricales</taxon>
        <taxon>Agaricineae</taxon>
        <taxon>Hydnangiaceae</taxon>
        <taxon>Laccaria</taxon>
    </lineage>
</organism>
<reference evidence="1 2" key="1">
    <citation type="submission" date="2014-04" db="EMBL/GenBank/DDBJ databases">
        <authorList>
            <consortium name="DOE Joint Genome Institute"/>
            <person name="Kuo A."/>
            <person name="Kohler A."/>
            <person name="Nagy L.G."/>
            <person name="Floudas D."/>
            <person name="Copeland A."/>
            <person name="Barry K.W."/>
            <person name="Cichocki N."/>
            <person name="Veneault-Fourrey C."/>
            <person name="LaButti K."/>
            <person name="Lindquist E.A."/>
            <person name="Lipzen A."/>
            <person name="Lundell T."/>
            <person name="Morin E."/>
            <person name="Murat C."/>
            <person name="Sun H."/>
            <person name="Tunlid A."/>
            <person name="Henrissat B."/>
            <person name="Grigoriev I.V."/>
            <person name="Hibbett D.S."/>
            <person name="Martin F."/>
            <person name="Nordberg H.P."/>
            <person name="Cantor M.N."/>
            <person name="Hua S.X."/>
        </authorList>
    </citation>
    <scope>NUCLEOTIDE SEQUENCE [LARGE SCALE GENOMIC DNA]</scope>
    <source>
        <strain evidence="1 2">LaAM-08-1</strain>
    </source>
</reference>
<dbReference type="HOGENOM" id="CLU_2455082_0_0_1"/>
<keyword evidence="2" id="KW-1185">Reference proteome</keyword>
<gene>
    <name evidence="1" type="ORF">K443DRAFT_4638</name>
</gene>
<dbReference type="Proteomes" id="UP000054477">
    <property type="component" value="Unassembled WGS sequence"/>
</dbReference>
<proteinExistence type="predicted"/>
<evidence type="ECO:0000313" key="1">
    <source>
        <dbReference type="EMBL" id="KIK04492.1"/>
    </source>
</evidence>
<protein>
    <submittedName>
        <fullName evidence="1">Uncharacterized protein</fullName>
    </submittedName>
</protein>
<sequence>MAMSFPSPISELPLVSKEQDARSAQGQGQHSFWFSNCAIRFYFGDTAIPYRIAIELPSSKPTFHGAHQIQKNRTYGAFRHDTEASGFDA</sequence>